<keyword evidence="4" id="KW-0472">Membrane</keyword>
<feature type="transmembrane region" description="Helical" evidence="4">
    <location>
        <begin position="147"/>
        <end position="168"/>
    </location>
</feature>
<evidence type="ECO:0000256" key="1">
    <source>
        <dbReference type="ARBA" id="ARBA00022679"/>
    </source>
</evidence>
<feature type="transmembrane region" description="Helical" evidence="4">
    <location>
        <begin position="214"/>
        <end position="231"/>
    </location>
</feature>
<dbReference type="InterPro" id="IPR043130">
    <property type="entry name" value="CDP-OH_PTrfase_TM_dom"/>
</dbReference>
<dbReference type="InterPro" id="IPR000462">
    <property type="entry name" value="CDP-OH_P_trans"/>
</dbReference>
<protein>
    <submittedName>
        <fullName evidence="5">CDP-alcohol phosphatidyltransferase family protein</fullName>
    </submittedName>
</protein>
<feature type="transmembrane region" description="Helical" evidence="4">
    <location>
        <begin position="119"/>
        <end position="141"/>
    </location>
</feature>
<gene>
    <name evidence="5" type="ORF">QLQ12_22020</name>
</gene>
<comment type="similarity">
    <text evidence="2">Belongs to the CDP-alcohol phosphatidyltransferase class-I family.</text>
</comment>
<dbReference type="InterPro" id="IPR048254">
    <property type="entry name" value="CDP_ALCOHOL_P_TRANSF_CS"/>
</dbReference>
<organism evidence="5 6">
    <name type="scientific">Actinoplanes sandaracinus</name>
    <dbReference type="NCBI Taxonomy" id="3045177"/>
    <lineage>
        <taxon>Bacteria</taxon>
        <taxon>Bacillati</taxon>
        <taxon>Actinomycetota</taxon>
        <taxon>Actinomycetes</taxon>
        <taxon>Micromonosporales</taxon>
        <taxon>Micromonosporaceae</taxon>
        <taxon>Actinoplanes</taxon>
    </lineage>
</organism>
<feature type="region of interest" description="Disordered" evidence="3">
    <location>
        <begin position="1"/>
        <end position="20"/>
    </location>
</feature>
<dbReference type="PROSITE" id="PS00379">
    <property type="entry name" value="CDP_ALCOHOL_P_TRANSF"/>
    <property type="match status" value="1"/>
</dbReference>
<dbReference type="RefSeq" id="WP_282762167.1">
    <property type="nucleotide sequence ID" value="NZ_JASCTH010000014.1"/>
</dbReference>
<name>A0ABT6WNL3_9ACTN</name>
<comment type="caution">
    <text evidence="5">The sequence shown here is derived from an EMBL/GenBank/DDBJ whole genome shotgun (WGS) entry which is preliminary data.</text>
</comment>
<keyword evidence="4" id="KW-1133">Transmembrane helix</keyword>
<evidence type="ECO:0000256" key="2">
    <source>
        <dbReference type="RuleBase" id="RU003750"/>
    </source>
</evidence>
<dbReference type="Gene3D" id="1.20.120.1760">
    <property type="match status" value="1"/>
</dbReference>
<keyword evidence="1 2" id="KW-0808">Transferase</keyword>
<keyword evidence="4" id="KW-0812">Transmembrane</keyword>
<dbReference type="EMBL" id="JASCTH010000014">
    <property type="protein sequence ID" value="MDI6101296.1"/>
    <property type="molecule type" value="Genomic_DNA"/>
</dbReference>
<accession>A0ABT6WNL3</accession>
<feature type="transmembrane region" description="Helical" evidence="4">
    <location>
        <begin position="189"/>
        <end position="208"/>
    </location>
</feature>
<sequence>MTAHTVLPGGSAARSRPRARDFERHMRGGGLLTVAMSQRLGARLCVPAHRLGMRPSALTIANLVCGTGGSALAVLGGPRLSTGIAAVLLWQLAYCFDCADGQLARYTGRTSEAGARLDVMCDLAVHAAVVIAIVVSTAWYVPTAPHWLASAFSCAVMINLCASALATSGPAAGSLFTDNNRAVVRAGGLLFDYPVFLTAYAGFLTFLPGHLDRFLLGVLTANLLFLAVRLGKAANVSLRWQRCPDRTADPAGSQPRR</sequence>
<keyword evidence="6" id="KW-1185">Reference proteome</keyword>
<evidence type="ECO:0000256" key="3">
    <source>
        <dbReference type="SAM" id="MobiDB-lite"/>
    </source>
</evidence>
<evidence type="ECO:0000313" key="6">
    <source>
        <dbReference type="Proteomes" id="UP001241758"/>
    </source>
</evidence>
<dbReference type="Pfam" id="PF01066">
    <property type="entry name" value="CDP-OH_P_transf"/>
    <property type="match status" value="1"/>
</dbReference>
<evidence type="ECO:0000313" key="5">
    <source>
        <dbReference type="EMBL" id="MDI6101296.1"/>
    </source>
</evidence>
<evidence type="ECO:0000256" key="4">
    <source>
        <dbReference type="SAM" id="Phobius"/>
    </source>
</evidence>
<reference evidence="5 6" key="1">
    <citation type="submission" date="2023-05" db="EMBL/GenBank/DDBJ databases">
        <title>Actinoplanes sp. NEAU-A12 genome sequencing.</title>
        <authorList>
            <person name="Wang Z.-S."/>
        </authorList>
    </citation>
    <scope>NUCLEOTIDE SEQUENCE [LARGE SCALE GENOMIC DNA]</scope>
    <source>
        <strain evidence="5 6">NEAU-A12</strain>
    </source>
</reference>
<proteinExistence type="inferred from homology"/>
<dbReference type="Proteomes" id="UP001241758">
    <property type="component" value="Unassembled WGS sequence"/>
</dbReference>